<accession>A0A1X6MJD6</accession>
<feature type="non-terminal residue" evidence="1">
    <location>
        <position position="1"/>
    </location>
</feature>
<protein>
    <submittedName>
        <fullName evidence="1">Uncharacterized protein</fullName>
    </submittedName>
</protein>
<dbReference type="GeneID" id="36328227"/>
<reference evidence="1 2" key="1">
    <citation type="submission" date="2017-04" db="EMBL/GenBank/DDBJ databases">
        <title>Genome Sequence of the Model Brown-Rot Fungus Postia placenta SB12.</title>
        <authorList>
            <consortium name="DOE Joint Genome Institute"/>
            <person name="Gaskell J."/>
            <person name="Kersten P."/>
            <person name="Larrondo L.F."/>
            <person name="Canessa P."/>
            <person name="Martinez D."/>
            <person name="Hibbett D."/>
            <person name="Schmoll M."/>
            <person name="Kubicek C.P."/>
            <person name="Martinez A.T."/>
            <person name="Yadav J."/>
            <person name="Master E."/>
            <person name="Magnuson J.K."/>
            <person name="James T."/>
            <person name="Yaver D."/>
            <person name="Berka R."/>
            <person name="Labutti K."/>
            <person name="Lipzen A."/>
            <person name="Aerts A."/>
            <person name="Barry K."/>
            <person name="Henrissat B."/>
            <person name="Blanchette R."/>
            <person name="Grigoriev I."/>
            <person name="Cullen D."/>
        </authorList>
    </citation>
    <scope>NUCLEOTIDE SEQUENCE [LARGE SCALE GENOMIC DNA]</scope>
    <source>
        <strain evidence="1 2">MAD-698-R-SB12</strain>
    </source>
</reference>
<gene>
    <name evidence="1" type="ORF">POSPLADRAFT_1105644</name>
</gene>
<dbReference type="RefSeq" id="XP_024333351.1">
    <property type="nucleotide sequence ID" value="XM_024483278.1"/>
</dbReference>
<feature type="non-terminal residue" evidence="1">
    <location>
        <position position="56"/>
    </location>
</feature>
<evidence type="ECO:0000313" key="2">
    <source>
        <dbReference type="Proteomes" id="UP000194127"/>
    </source>
</evidence>
<dbReference type="Proteomes" id="UP000194127">
    <property type="component" value="Unassembled WGS sequence"/>
</dbReference>
<keyword evidence="2" id="KW-1185">Reference proteome</keyword>
<sequence>GKVGRKLATGVGSGAETSVDGRSKIGCQVRIMSSVPNGQIEEATGIVSCGAEFIAV</sequence>
<proteinExistence type="predicted"/>
<evidence type="ECO:0000313" key="1">
    <source>
        <dbReference type="EMBL" id="OSX56557.1"/>
    </source>
</evidence>
<dbReference type="EMBL" id="KZ110613">
    <property type="protein sequence ID" value="OSX56557.1"/>
    <property type="molecule type" value="Genomic_DNA"/>
</dbReference>
<dbReference type="AlphaFoldDB" id="A0A1X6MJD6"/>
<organism evidence="1 2">
    <name type="scientific">Postia placenta MAD-698-R-SB12</name>
    <dbReference type="NCBI Taxonomy" id="670580"/>
    <lineage>
        <taxon>Eukaryota</taxon>
        <taxon>Fungi</taxon>
        <taxon>Dikarya</taxon>
        <taxon>Basidiomycota</taxon>
        <taxon>Agaricomycotina</taxon>
        <taxon>Agaricomycetes</taxon>
        <taxon>Polyporales</taxon>
        <taxon>Adustoporiaceae</taxon>
        <taxon>Rhodonia</taxon>
    </lineage>
</organism>
<name>A0A1X6MJD6_9APHY</name>